<organism evidence="1 2">
    <name type="scientific">Candidatus Coprosoma intestinipullorum</name>
    <dbReference type="NCBI Taxonomy" id="2840752"/>
    <lineage>
        <taxon>Bacteria</taxon>
        <taxon>Bacillati</taxon>
        <taxon>Bacillota</taxon>
        <taxon>Bacillota incertae sedis</taxon>
        <taxon>Candidatus Coprosoma</taxon>
    </lineage>
</organism>
<protein>
    <submittedName>
        <fullName evidence="1">DUF192 domain-containing protein</fullName>
    </submittedName>
</protein>
<dbReference type="AlphaFoldDB" id="A0A9D0ZPP6"/>
<evidence type="ECO:0000313" key="2">
    <source>
        <dbReference type="Proteomes" id="UP000886786"/>
    </source>
</evidence>
<dbReference type="InterPro" id="IPR003795">
    <property type="entry name" value="DUF192"/>
</dbReference>
<comment type="caution">
    <text evidence="1">The sequence shown here is derived from an EMBL/GenBank/DDBJ whole genome shotgun (WGS) entry which is preliminary data.</text>
</comment>
<evidence type="ECO:0000313" key="1">
    <source>
        <dbReference type="EMBL" id="HIQ90203.1"/>
    </source>
</evidence>
<dbReference type="InterPro" id="IPR038695">
    <property type="entry name" value="Saro_0823-like_sf"/>
</dbReference>
<dbReference type="Pfam" id="PF02643">
    <property type="entry name" value="DUF192"/>
    <property type="match status" value="1"/>
</dbReference>
<reference evidence="1" key="1">
    <citation type="submission" date="2020-10" db="EMBL/GenBank/DDBJ databases">
        <authorList>
            <person name="Gilroy R."/>
        </authorList>
    </citation>
    <scope>NUCLEOTIDE SEQUENCE</scope>
    <source>
        <strain evidence="1">CHK147-3167</strain>
    </source>
</reference>
<dbReference type="Proteomes" id="UP000886786">
    <property type="component" value="Unassembled WGS sequence"/>
</dbReference>
<dbReference type="EMBL" id="DVFV01000024">
    <property type="protein sequence ID" value="HIQ90203.1"/>
    <property type="molecule type" value="Genomic_DNA"/>
</dbReference>
<proteinExistence type="predicted"/>
<accession>A0A9D0ZPP6</accession>
<gene>
    <name evidence="1" type="ORF">IAB27_01050</name>
</gene>
<dbReference type="Gene3D" id="2.60.120.1140">
    <property type="entry name" value="Protein of unknown function DUF192"/>
    <property type="match status" value="1"/>
</dbReference>
<name>A0A9D0ZPP6_9FIRM</name>
<reference evidence="1" key="2">
    <citation type="journal article" date="2021" name="PeerJ">
        <title>Extensive microbial diversity within the chicken gut microbiome revealed by metagenomics and culture.</title>
        <authorList>
            <person name="Gilroy R."/>
            <person name="Ravi A."/>
            <person name="Getino M."/>
            <person name="Pursley I."/>
            <person name="Horton D.L."/>
            <person name="Alikhan N.F."/>
            <person name="Baker D."/>
            <person name="Gharbi K."/>
            <person name="Hall N."/>
            <person name="Watson M."/>
            <person name="Adriaenssens E.M."/>
            <person name="Foster-Nyarko E."/>
            <person name="Jarju S."/>
            <person name="Secka A."/>
            <person name="Antonio M."/>
            <person name="Oren A."/>
            <person name="Chaudhuri R.R."/>
            <person name="La Ragione R."/>
            <person name="Hildebrand F."/>
            <person name="Pallen M.J."/>
        </authorList>
    </citation>
    <scope>NUCLEOTIDE SEQUENCE</scope>
    <source>
        <strain evidence="1">CHK147-3167</strain>
    </source>
</reference>
<sequence>MYTNSKKIKEAKTFFQKLKGLMFKKNFDYILKFKTNGIHTFFMKTKIDVVLTDKNGKILYIYKSLKPNRIILPKKHVTYTYEMPEGFVQNLEDKKNISEL</sequence>